<gene>
    <name evidence="1" type="ORF">CEY16_09165</name>
</gene>
<organism evidence="1 2">
    <name type="scientific">Halalkalibacillus sediminis</name>
    <dbReference type="NCBI Taxonomy" id="2018042"/>
    <lineage>
        <taxon>Bacteria</taxon>
        <taxon>Bacillati</taxon>
        <taxon>Bacillota</taxon>
        <taxon>Bacilli</taxon>
        <taxon>Bacillales</taxon>
        <taxon>Bacillaceae</taxon>
        <taxon>Halalkalibacillus</taxon>
    </lineage>
</organism>
<evidence type="ECO:0000313" key="1">
    <source>
        <dbReference type="EMBL" id="PKR78076.1"/>
    </source>
</evidence>
<keyword evidence="2" id="KW-1185">Reference proteome</keyword>
<dbReference type="OrthoDB" id="2454002at2"/>
<comment type="caution">
    <text evidence="1">The sequence shown here is derived from an EMBL/GenBank/DDBJ whole genome shotgun (WGS) entry which is preliminary data.</text>
</comment>
<protein>
    <submittedName>
        <fullName evidence="1">Uncharacterized protein</fullName>
    </submittedName>
</protein>
<name>A0A2I0QUR9_9BACI</name>
<dbReference type="Proteomes" id="UP000243524">
    <property type="component" value="Unassembled WGS sequence"/>
</dbReference>
<dbReference type="Pfam" id="PF26149">
    <property type="entry name" value="YuzK"/>
    <property type="match status" value="1"/>
</dbReference>
<evidence type="ECO:0000313" key="2">
    <source>
        <dbReference type="Proteomes" id="UP000243524"/>
    </source>
</evidence>
<dbReference type="EMBL" id="PJNH01000002">
    <property type="protein sequence ID" value="PKR78076.1"/>
    <property type="molecule type" value="Genomic_DNA"/>
</dbReference>
<proteinExistence type="predicted"/>
<accession>A0A2I0QUR9</accession>
<dbReference type="InterPro" id="IPR058676">
    <property type="entry name" value="YuzK"/>
</dbReference>
<dbReference type="RefSeq" id="WP_101331684.1">
    <property type="nucleotide sequence ID" value="NZ_PJNH01000002.1"/>
</dbReference>
<sequence>MKRFLLLLATCYSYTCKQIERDDLVILNENEIDVTYTELMEKGMQQTHGVGFEEYSKNLEKRLDIEKKRQQDHEKCNRLVAEVDRQLHR</sequence>
<reference evidence="1 2" key="1">
    <citation type="submission" date="2017-06" db="EMBL/GenBank/DDBJ databases">
        <title>the draft geome sequence of Illustriluteabacillus marina B3227.</title>
        <authorList>
            <person name="He R.-H."/>
            <person name="Du Z.-J."/>
        </authorList>
    </citation>
    <scope>NUCLEOTIDE SEQUENCE [LARGE SCALE GENOMIC DNA]</scope>
    <source>
        <strain evidence="1 2">B3227</strain>
    </source>
</reference>
<dbReference type="AlphaFoldDB" id="A0A2I0QUR9"/>